<accession>A0AAV4NJ70</accession>
<comment type="caution">
    <text evidence="1">The sequence shown here is derived from an EMBL/GenBank/DDBJ whole genome shotgun (WGS) entry which is preliminary data.</text>
</comment>
<reference evidence="1 2" key="1">
    <citation type="submission" date="2021-06" db="EMBL/GenBank/DDBJ databases">
        <title>Caerostris extrusa draft genome.</title>
        <authorList>
            <person name="Kono N."/>
            <person name="Arakawa K."/>
        </authorList>
    </citation>
    <scope>NUCLEOTIDE SEQUENCE [LARGE SCALE GENOMIC DNA]</scope>
</reference>
<proteinExistence type="predicted"/>
<sequence length="177" mass="20193">MVAACGRIRYFVFPAKEVNDIMGKGGADIFGFGMFSLLLRHPGEVYEDEETKHLSVPYALFQIFVAKYKGSVNDRPTLVSEVEEEETKRPGAFVCVADHPSLVREIGDEWKHPGATLILFVPNCRDQIRIQCRRYTCLDMISWRLRAETSECHPYACSKILWPNTDVKGSSFFSTEY</sequence>
<name>A0AAV4NJ70_CAEEX</name>
<gene>
    <name evidence="1" type="ORF">CEXT_376241</name>
</gene>
<dbReference type="Proteomes" id="UP001054945">
    <property type="component" value="Unassembled WGS sequence"/>
</dbReference>
<organism evidence="1 2">
    <name type="scientific">Caerostris extrusa</name>
    <name type="common">Bark spider</name>
    <name type="synonym">Caerostris bankana</name>
    <dbReference type="NCBI Taxonomy" id="172846"/>
    <lineage>
        <taxon>Eukaryota</taxon>
        <taxon>Metazoa</taxon>
        <taxon>Ecdysozoa</taxon>
        <taxon>Arthropoda</taxon>
        <taxon>Chelicerata</taxon>
        <taxon>Arachnida</taxon>
        <taxon>Araneae</taxon>
        <taxon>Araneomorphae</taxon>
        <taxon>Entelegynae</taxon>
        <taxon>Araneoidea</taxon>
        <taxon>Araneidae</taxon>
        <taxon>Caerostris</taxon>
    </lineage>
</organism>
<evidence type="ECO:0000313" key="1">
    <source>
        <dbReference type="EMBL" id="GIX83991.1"/>
    </source>
</evidence>
<dbReference type="EMBL" id="BPLR01003389">
    <property type="protein sequence ID" value="GIX83991.1"/>
    <property type="molecule type" value="Genomic_DNA"/>
</dbReference>
<protein>
    <submittedName>
        <fullName evidence="1">Uncharacterized protein</fullName>
    </submittedName>
</protein>
<dbReference type="AlphaFoldDB" id="A0AAV4NJ70"/>
<keyword evidence="2" id="KW-1185">Reference proteome</keyword>
<evidence type="ECO:0000313" key="2">
    <source>
        <dbReference type="Proteomes" id="UP001054945"/>
    </source>
</evidence>